<name>A0A7R8ZVC4_9CRUS</name>
<dbReference type="AlphaFoldDB" id="A0A7R8ZVC4"/>
<dbReference type="GO" id="GO:0005759">
    <property type="term" value="C:mitochondrial matrix"/>
    <property type="evidence" value="ECO:0007669"/>
    <property type="project" value="TreeGrafter"/>
</dbReference>
<dbReference type="InterPro" id="IPR011249">
    <property type="entry name" value="Metalloenz_LuxS/M16"/>
</dbReference>
<dbReference type="GO" id="GO:0016485">
    <property type="term" value="P:protein processing"/>
    <property type="evidence" value="ECO:0007669"/>
    <property type="project" value="TreeGrafter"/>
</dbReference>
<feature type="domain" description="Presequence protease mitochondrial-type C-terminal" evidence="1">
    <location>
        <begin position="135"/>
        <end position="238"/>
    </location>
</feature>
<dbReference type="PANTHER" id="PTHR43016:SF13">
    <property type="entry name" value="PRESEQUENCE PROTEASE, MITOCHONDRIAL"/>
    <property type="match status" value="1"/>
</dbReference>
<dbReference type="SUPFAM" id="SSF63411">
    <property type="entry name" value="LuxS/MPP-like metallohydrolase"/>
    <property type="match status" value="1"/>
</dbReference>
<protein>
    <recommendedName>
        <fullName evidence="1">Presequence protease mitochondrial-type C-terminal domain-containing protein</fullName>
    </recommendedName>
</protein>
<dbReference type="Pfam" id="PF22516">
    <property type="entry name" value="PreP_C"/>
    <property type="match status" value="1"/>
</dbReference>
<reference evidence="2" key="1">
    <citation type="submission" date="2020-11" db="EMBL/GenBank/DDBJ databases">
        <authorList>
            <person name="Tran Van P."/>
        </authorList>
    </citation>
    <scope>NUCLEOTIDE SEQUENCE</scope>
</reference>
<dbReference type="EMBL" id="OB665618">
    <property type="protein sequence ID" value="CAD7233089.1"/>
    <property type="molecule type" value="Genomic_DNA"/>
</dbReference>
<dbReference type="GO" id="GO:0046872">
    <property type="term" value="F:metal ion binding"/>
    <property type="evidence" value="ECO:0007669"/>
    <property type="project" value="InterPro"/>
</dbReference>
<proteinExistence type="predicted"/>
<sequence length="270" mass="30031">MTINALPSYAGLEFIQHLKKIVETDSYEATLDKIKQIGTHIWNKSTSMRGALNTTPDFMDSARGKLNDFICLLPGSVPESISPTVFLPPAVPFVPLAQKHHVVFPFPVNFSALTYPLPPYNHPDYPIARITAPLKGGAYGGGATLTSAGFTFYSYRDPNSLKTFETYQRGIDWLLAGNFNEDAIHEAKLSEFQKEDSPIPPGSQGMKLFLESLTPEMRNEQRERMIAVDKQQIVDFARRTFTKGTLSSACLIGPETKEKEKGWTVVNEQG</sequence>
<organism evidence="2">
    <name type="scientific">Cyprideis torosa</name>
    <dbReference type="NCBI Taxonomy" id="163714"/>
    <lineage>
        <taxon>Eukaryota</taxon>
        <taxon>Metazoa</taxon>
        <taxon>Ecdysozoa</taxon>
        <taxon>Arthropoda</taxon>
        <taxon>Crustacea</taxon>
        <taxon>Oligostraca</taxon>
        <taxon>Ostracoda</taxon>
        <taxon>Podocopa</taxon>
        <taxon>Podocopida</taxon>
        <taxon>Cytherocopina</taxon>
        <taxon>Cytheroidea</taxon>
        <taxon>Cytherideidae</taxon>
        <taxon>Cyprideis</taxon>
    </lineage>
</organism>
<evidence type="ECO:0000259" key="1">
    <source>
        <dbReference type="Pfam" id="PF22516"/>
    </source>
</evidence>
<evidence type="ECO:0000313" key="2">
    <source>
        <dbReference type="EMBL" id="CAD7233089.1"/>
    </source>
</evidence>
<dbReference type="Gene3D" id="3.30.830.10">
    <property type="entry name" value="Metalloenzyme, LuxS/M16 peptidase-like"/>
    <property type="match status" value="2"/>
</dbReference>
<dbReference type="InterPro" id="IPR055130">
    <property type="entry name" value="PreP_C"/>
</dbReference>
<gene>
    <name evidence="2" type="ORF">CTOB1V02_LOCUS10913</name>
</gene>
<accession>A0A7R8ZVC4</accession>
<dbReference type="OrthoDB" id="10250783at2759"/>
<dbReference type="PANTHER" id="PTHR43016">
    <property type="entry name" value="PRESEQUENCE PROTEASE"/>
    <property type="match status" value="1"/>
</dbReference>
<dbReference type="GO" id="GO:0004222">
    <property type="term" value="F:metalloendopeptidase activity"/>
    <property type="evidence" value="ECO:0007669"/>
    <property type="project" value="TreeGrafter"/>
</dbReference>